<sequence>MNDSLRLVSTPDGPDPSPEHKKSYSISCSSSFRDRILDLAARRGVNAADLARSVMLMLPPDVVVAAADPGGPEREDRETVTLKSGPGKGKPWRRKPRLQVRLPEGYDPVVLRKALGLALDLDAGTLRIEIEPAGTPTREADRAAAKAQQTRLRDENDRLRTALSIAGGDKLGHAVRTKDEALFVLGFPPGSRPDSARIKARFRQLATIHHPDSGLGDTDRMTELNQAMSFMRGYEKN</sequence>
<evidence type="ECO:0000256" key="1">
    <source>
        <dbReference type="SAM" id="MobiDB-lite"/>
    </source>
</evidence>
<dbReference type="AlphaFoldDB" id="A0A7Y0E1B3"/>
<comment type="caution">
    <text evidence="3">The sequence shown here is derived from an EMBL/GenBank/DDBJ whole genome shotgun (WGS) entry which is preliminary data.</text>
</comment>
<reference evidence="3 4" key="1">
    <citation type="submission" date="2020-04" db="EMBL/GenBank/DDBJ databases">
        <title>Rhodospirillaceae bacterium KN72 isolated from deep sea.</title>
        <authorList>
            <person name="Zhang D.-C."/>
        </authorList>
    </citation>
    <scope>NUCLEOTIDE SEQUENCE [LARGE SCALE GENOMIC DNA]</scope>
    <source>
        <strain evidence="3 4">KN72</strain>
    </source>
</reference>
<dbReference type="RefSeq" id="WP_169625666.1">
    <property type="nucleotide sequence ID" value="NZ_JABBNT010000003.1"/>
</dbReference>
<accession>A0A7Y0E1B3</accession>
<feature type="compositionally biased region" description="Basic and acidic residues" evidence="1">
    <location>
        <begin position="71"/>
        <end position="80"/>
    </location>
</feature>
<organism evidence="3 4">
    <name type="scientific">Pacificispira spongiicola</name>
    <dbReference type="NCBI Taxonomy" id="2729598"/>
    <lineage>
        <taxon>Bacteria</taxon>
        <taxon>Pseudomonadati</taxon>
        <taxon>Pseudomonadota</taxon>
        <taxon>Alphaproteobacteria</taxon>
        <taxon>Rhodospirillales</taxon>
        <taxon>Rhodospirillaceae</taxon>
        <taxon>Pacificispira</taxon>
    </lineage>
</organism>
<protein>
    <submittedName>
        <fullName evidence="3">J domain-containing protein</fullName>
    </submittedName>
</protein>
<keyword evidence="4" id="KW-1185">Reference proteome</keyword>
<evidence type="ECO:0000259" key="2">
    <source>
        <dbReference type="PROSITE" id="PS50076"/>
    </source>
</evidence>
<gene>
    <name evidence="3" type="ORF">HH303_12565</name>
</gene>
<dbReference type="EMBL" id="JABBNT010000003">
    <property type="protein sequence ID" value="NMM45318.1"/>
    <property type="molecule type" value="Genomic_DNA"/>
</dbReference>
<dbReference type="Proteomes" id="UP000539372">
    <property type="component" value="Unassembled WGS sequence"/>
</dbReference>
<evidence type="ECO:0000313" key="4">
    <source>
        <dbReference type="Proteomes" id="UP000539372"/>
    </source>
</evidence>
<feature type="region of interest" description="Disordered" evidence="1">
    <location>
        <begin position="1"/>
        <end position="25"/>
    </location>
</feature>
<feature type="region of interest" description="Disordered" evidence="1">
    <location>
        <begin position="67"/>
        <end position="94"/>
    </location>
</feature>
<dbReference type="SUPFAM" id="SSF46565">
    <property type="entry name" value="Chaperone J-domain"/>
    <property type="match status" value="1"/>
</dbReference>
<evidence type="ECO:0000313" key="3">
    <source>
        <dbReference type="EMBL" id="NMM45318.1"/>
    </source>
</evidence>
<proteinExistence type="predicted"/>
<dbReference type="InterPro" id="IPR001623">
    <property type="entry name" value="DnaJ_domain"/>
</dbReference>
<dbReference type="InterPro" id="IPR036869">
    <property type="entry name" value="J_dom_sf"/>
</dbReference>
<dbReference type="Gene3D" id="1.10.287.110">
    <property type="entry name" value="DnaJ domain"/>
    <property type="match status" value="1"/>
</dbReference>
<dbReference type="PROSITE" id="PS50076">
    <property type="entry name" value="DNAJ_2"/>
    <property type="match status" value="1"/>
</dbReference>
<name>A0A7Y0E1B3_9PROT</name>
<dbReference type="CDD" id="cd06257">
    <property type="entry name" value="DnaJ"/>
    <property type="match status" value="1"/>
</dbReference>
<feature type="domain" description="J" evidence="2">
    <location>
        <begin position="180"/>
        <end position="236"/>
    </location>
</feature>